<name>A0A922I7L2_DERFA</name>
<evidence type="ECO:0000313" key="1">
    <source>
        <dbReference type="EMBL" id="KAH9526474.1"/>
    </source>
</evidence>
<dbReference type="EMBL" id="ASGP02000001">
    <property type="protein sequence ID" value="KAH9526474.1"/>
    <property type="molecule type" value="Genomic_DNA"/>
</dbReference>
<dbReference type="Proteomes" id="UP000790347">
    <property type="component" value="Unassembled WGS sequence"/>
</dbReference>
<comment type="caution">
    <text evidence="1">The sequence shown here is derived from an EMBL/GenBank/DDBJ whole genome shotgun (WGS) entry which is preliminary data.</text>
</comment>
<organism evidence="1 2">
    <name type="scientific">Dermatophagoides farinae</name>
    <name type="common">American house dust mite</name>
    <dbReference type="NCBI Taxonomy" id="6954"/>
    <lineage>
        <taxon>Eukaryota</taxon>
        <taxon>Metazoa</taxon>
        <taxon>Ecdysozoa</taxon>
        <taxon>Arthropoda</taxon>
        <taxon>Chelicerata</taxon>
        <taxon>Arachnida</taxon>
        <taxon>Acari</taxon>
        <taxon>Acariformes</taxon>
        <taxon>Sarcoptiformes</taxon>
        <taxon>Astigmata</taxon>
        <taxon>Psoroptidia</taxon>
        <taxon>Analgoidea</taxon>
        <taxon>Pyroglyphidae</taxon>
        <taxon>Dermatophagoidinae</taxon>
        <taxon>Dermatophagoides</taxon>
    </lineage>
</organism>
<gene>
    <name evidence="1" type="ORF">DERF_000558</name>
</gene>
<proteinExistence type="predicted"/>
<evidence type="ECO:0000313" key="2">
    <source>
        <dbReference type="Proteomes" id="UP000790347"/>
    </source>
</evidence>
<reference evidence="1" key="1">
    <citation type="submission" date="2013-05" db="EMBL/GenBank/DDBJ databases">
        <authorList>
            <person name="Yim A.K.Y."/>
            <person name="Chan T.F."/>
            <person name="Ji K.M."/>
            <person name="Liu X.Y."/>
            <person name="Zhou J.W."/>
            <person name="Li R.Q."/>
            <person name="Yang K.Y."/>
            <person name="Li J."/>
            <person name="Li M."/>
            <person name="Law P.T.W."/>
            <person name="Wu Y.L."/>
            <person name="Cai Z.L."/>
            <person name="Qin H."/>
            <person name="Bao Y."/>
            <person name="Leung R.K.K."/>
            <person name="Ng P.K.S."/>
            <person name="Zou J."/>
            <person name="Zhong X.J."/>
            <person name="Ran P.X."/>
            <person name="Zhong N.S."/>
            <person name="Liu Z.G."/>
            <person name="Tsui S.K.W."/>
        </authorList>
    </citation>
    <scope>NUCLEOTIDE SEQUENCE</scope>
    <source>
        <strain evidence="1">Derf</strain>
        <tissue evidence="1">Whole organism</tissue>
    </source>
</reference>
<keyword evidence="2" id="KW-1185">Reference proteome</keyword>
<reference evidence="1" key="2">
    <citation type="journal article" date="2022" name="Res Sq">
        <title>Comparative Genomics Reveals Insights into the Divergent Evolution of Astigmatic Mites and Household Pest Adaptations.</title>
        <authorList>
            <person name="Xiong Q."/>
            <person name="Wan A.T.-Y."/>
            <person name="Liu X.-Y."/>
            <person name="Fung C.S.-H."/>
            <person name="Xiao X."/>
            <person name="Malainual N."/>
            <person name="Hou J."/>
            <person name="Wang L."/>
            <person name="Wang M."/>
            <person name="Yang K."/>
            <person name="Cui Y."/>
            <person name="Leung E."/>
            <person name="Nong W."/>
            <person name="Shin S.-K."/>
            <person name="Au S."/>
            <person name="Jeong K.Y."/>
            <person name="Chew F.T."/>
            <person name="Hui J."/>
            <person name="Leung T.F."/>
            <person name="Tungtrongchitr A."/>
            <person name="Zhong N."/>
            <person name="Liu Z."/>
            <person name="Tsui S."/>
        </authorList>
    </citation>
    <scope>NUCLEOTIDE SEQUENCE</scope>
    <source>
        <strain evidence="1">Derf</strain>
        <tissue evidence="1">Whole organism</tissue>
    </source>
</reference>
<accession>A0A922I7L2</accession>
<sequence length="64" mass="7293">MDLSSSSGKTDSKICRIRYSPSYNSLRDLIRKLNKATNQMEPDQSAISMFSIIRQLNLLNVKSQ</sequence>
<dbReference type="AlphaFoldDB" id="A0A922I7L2"/>
<protein>
    <submittedName>
        <fullName evidence="1">Uncharacterized protein</fullName>
    </submittedName>
</protein>